<dbReference type="InterPro" id="IPR050416">
    <property type="entry name" value="FAD-linked_Oxidoreductase"/>
</dbReference>
<name>A0AAD4CAK0_ASPNN</name>
<comment type="caution">
    <text evidence="8">The sequence shown here is derived from an EMBL/GenBank/DDBJ whole genome shotgun (WGS) entry which is preliminary data.</text>
</comment>
<gene>
    <name evidence="8" type="ORF">FE257_004914</name>
</gene>
<dbReference type="SUPFAM" id="SSF56176">
    <property type="entry name" value="FAD-binding/transporter-associated domain-like"/>
    <property type="match status" value="1"/>
</dbReference>
<evidence type="ECO:0000256" key="4">
    <source>
        <dbReference type="ARBA" id="ARBA00022827"/>
    </source>
</evidence>
<dbReference type="Gene3D" id="3.30.465.10">
    <property type="match status" value="2"/>
</dbReference>
<keyword evidence="3" id="KW-0285">Flavoprotein</keyword>
<dbReference type="AlphaFoldDB" id="A0AAD4CAK0"/>
<dbReference type="Proteomes" id="UP001194746">
    <property type="component" value="Unassembled WGS sequence"/>
</dbReference>
<dbReference type="InterPro" id="IPR016169">
    <property type="entry name" value="FAD-bd_PCMH_sub2"/>
</dbReference>
<evidence type="ECO:0000256" key="1">
    <source>
        <dbReference type="ARBA" id="ARBA00001974"/>
    </source>
</evidence>
<dbReference type="GO" id="GO:0071949">
    <property type="term" value="F:FAD binding"/>
    <property type="evidence" value="ECO:0007669"/>
    <property type="project" value="InterPro"/>
</dbReference>
<dbReference type="PANTHER" id="PTHR42973">
    <property type="entry name" value="BINDING OXIDOREDUCTASE, PUTATIVE (AFU_ORTHOLOGUE AFUA_1G17690)-RELATED"/>
    <property type="match status" value="1"/>
</dbReference>
<comment type="similarity">
    <text evidence="2">Belongs to the oxygen-dependent FAD-linked oxidoreductase family.</text>
</comment>
<evidence type="ECO:0000256" key="6">
    <source>
        <dbReference type="SAM" id="SignalP"/>
    </source>
</evidence>
<evidence type="ECO:0000256" key="5">
    <source>
        <dbReference type="ARBA" id="ARBA00023002"/>
    </source>
</evidence>
<accession>A0AAD4CAK0</accession>
<dbReference type="InterPro" id="IPR006094">
    <property type="entry name" value="Oxid_FAD_bind_N"/>
</dbReference>
<organism evidence="8 9">
    <name type="scientific">Aspergillus nanangensis</name>
    <dbReference type="NCBI Taxonomy" id="2582783"/>
    <lineage>
        <taxon>Eukaryota</taxon>
        <taxon>Fungi</taxon>
        <taxon>Dikarya</taxon>
        <taxon>Ascomycota</taxon>
        <taxon>Pezizomycotina</taxon>
        <taxon>Eurotiomycetes</taxon>
        <taxon>Eurotiomycetidae</taxon>
        <taxon>Eurotiales</taxon>
        <taxon>Aspergillaceae</taxon>
        <taxon>Aspergillus</taxon>
        <taxon>Aspergillus subgen. Circumdati</taxon>
    </lineage>
</organism>
<dbReference type="InterPro" id="IPR016166">
    <property type="entry name" value="FAD-bd_PCMH"/>
</dbReference>
<dbReference type="PANTHER" id="PTHR42973:SF39">
    <property type="entry name" value="FAD-BINDING PCMH-TYPE DOMAIN-CONTAINING PROTEIN"/>
    <property type="match status" value="1"/>
</dbReference>
<dbReference type="Pfam" id="PF08031">
    <property type="entry name" value="BBE"/>
    <property type="match status" value="1"/>
</dbReference>
<evidence type="ECO:0000256" key="3">
    <source>
        <dbReference type="ARBA" id="ARBA00022630"/>
    </source>
</evidence>
<feature type="chain" id="PRO_5042251751" description="FAD-binding PCMH-type domain-containing protein" evidence="6">
    <location>
        <begin position="17"/>
        <end position="602"/>
    </location>
</feature>
<dbReference type="GO" id="GO:0016491">
    <property type="term" value="F:oxidoreductase activity"/>
    <property type="evidence" value="ECO:0007669"/>
    <property type="project" value="UniProtKB-KW"/>
</dbReference>
<keyword evidence="9" id="KW-1185">Reference proteome</keyword>
<keyword evidence="5" id="KW-0560">Oxidoreductase</keyword>
<dbReference type="InterPro" id="IPR036318">
    <property type="entry name" value="FAD-bd_PCMH-like_sf"/>
</dbReference>
<reference evidence="8" key="2">
    <citation type="submission" date="2020-02" db="EMBL/GenBank/DDBJ databases">
        <authorList>
            <person name="Gilchrist C.L.M."/>
            <person name="Chooi Y.-H."/>
        </authorList>
    </citation>
    <scope>NUCLEOTIDE SEQUENCE</scope>
    <source>
        <strain evidence="8">MST-FP2251</strain>
    </source>
</reference>
<comment type="cofactor">
    <cofactor evidence="1">
        <name>FAD</name>
        <dbReference type="ChEBI" id="CHEBI:57692"/>
    </cofactor>
</comment>
<evidence type="ECO:0000313" key="8">
    <source>
        <dbReference type="EMBL" id="KAF9882900.1"/>
    </source>
</evidence>
<protein>
    <recommendedName>
        <fullName evidence="7">FAD-binding PCMH-type domain-containing protein</fullName>
    </recommendedName>
</protein>
<sequence>MRIILLIAGILLSVRAQPWIEPPDADYNVTVGRSRCRCQPHQPCWPKKAEWAALNRSIAGSLVAVRPLGHPCHIPSYNETQCAIVQANTQRSSYRAAQPGAMQWQNWESWPQKNQKCYVGTPQSERCAQGRISIFSAEVDSAQDIQAVVRFAGQHNIKLALKNTGHDFLGRSTAPGSLEIFTRRLKNITIVDRFVPVVPRNVRPPAPVRVVTLGAGVQLHEMNTYLGCRGTVVVGGSSSTVGVAGGYIQGGGHSLLGWLHGMASDNAVEFEVVLASGRLVIANAYQNPDLFFALRGGGGGTFGVVTSVTVRAHSDDPVVSTQTTYTLPTPNETFWAGVEAINRHIIRLNDQGGTGSYNIMPQTSRSGMANATASTVQLSLYFVNQTDVVSIDRLLQPLLKDLHAAGLVPSLEVQAYASASSMYAATYTGEDPAGSLLRVGSRLVSRAFMQQRDSARKIADTLSNLAIRPNDYIGTYIVGGGQVAQNKGIVTSGLNPAWREAIMQVGVLRFADLTSTLAEQAEVARIITDQDVAALRSLEPGKMGAYASEADADEADFQRSFWGGNYPRLYDTKKRMDPGGMFIVRKGVGSEDWDEEGLCRIS</sequence>
<evidence type="ECO:0000256" key="2">
    <source>
        <dbReference type="ARBA" id="ARBA00005466"/>
    </source>
</evidence>
<reference evidence="8" key="1">
    <citation type="journal article" date="2019" name="Beilstein J. Org. Chem.">
        <title>Nanangenines: drimane sesquiterpenoids as the dominant metabolite cohort of a novel Australian fungus, Aspergillus nanangensis.</title>
        <authorList>
            <person name="Lacey H.J."/>
            <person name="Gilchrist C.L.M."/>
            <person name="Crombie A."/>
            <person name="Kalaitzis J.A."/>
            <person name="Vuong D."/>
            <person name="Rutledge P.J."/>
            <person name="Turner P."/>
            <person name="Pitt J.I."/>
            <person name="Lacey E."/>
            <person name="Chooi Y.H."/>
            <person name="Piggott A.M."/>
        </authorList>
    </citation>
    <scope>NUCLEOTIDE SEQUENCE</scope>
    <source>
        <strain evidence="8">MST-FP2251</strain>
    </source>
</reference>
<keyword evidence="4" id="KW-0274">FAD</keyword>
<dbReference type="InterPro" id="IPR012951">
    <property type="entry name" value="BBE"/>
</dbReference>
<feature type="signal peptide" evidence="6">
    <location>
        <begin position="1"/>
        <end position="16"/>
    </location>
</feature>
<keyword evidence="6" id="KW-0732">Signal</keyword>
<dbReference type="PROSITE" id="PS51387">
    <property type="entry name" value="FAD_PCMH"/>
    <property type="match status" value="1"/>
</dbReference>
<dbReference type="EMBL" id="VCAU01000204">
    <property type="protein sequence ID" value="KAF9882900.1"/>
    <property type="molecule type" value="Genomic_DNA"/>
</dbReference>
<feature type="domain" description="FAD-binding PCMH-type" evidence="7">
    <location>
        <begin position="127"/>
        <end position="315"/>
    </location>
</feature>
<evidence type="ECO:0000259" key="7">
    <source>
        <dbReference type="PROSITE" id="PS51387"/>
    </source>
</evidence>
<dbReference type="Pfam" id="PF01565">
    <property type="entry name" value="FAD_binding_4"/>
    <property type="match status" value="1"/>
</dbReference>
<proteinExistence type="inferred from homology"/>
<evidence type="ECO:0000313" key="9">
    <source>
        <dbReference type="Proteomes" id="UP001194746"/>
    </source>
</evidence>